<evidence type="ECO:0000259" key="4">
    <source>
        <dbReference type="PROSITE" id="PS50191"/>
    </source>
</evidence>
<dbReference type="SUPFAM" id="SSF52799">
    <property type="entry name" value="(Phosphotyrosine protein) phosphatases II"/>
    <property type="match status" value="1"/>
</dbReference>
<dbReference type="PROSITE" id="PS00383">
    <property type="entry name" value="TYR_PHOSPHATASE_1"/>
    <property type="match status" value="1"/>
</dbReference>
<dbReference type="FunFam" id="3.90.190.10:FF:000026">
    <property type="entry name" value="tyrosine-protein phosphatase non-receptor type 9"/>
    <property type="match status" value="1"/>
</dbReference>
<evidence type="ECO:0000313" key="6">
    <source>
        <dbReference type="Proteomes" id="UP001162156"/>
    </source>
</evidence>
<evidence type="ECO:0000259" key="2">
    <source>
        <dbReference type="PROSITE" id="PS50055"/>
    </source>
</evidence>
<evidence type="ECO:0000256" key="1">
    <source>
        <dbReference type="SAM" id="MobiDB-lite"/>
    </source>
</evidence>
<dbReference type="GO" id="GO:0048666">
    <property type="term" value="P:neuron development"/>
    <property type="evidence" value="ECO:0007669"/>
    <property type="project" value="UniProtKB-ARBA"/>
</dbReference>
<dbReference type="Gene3D" id="3.40.525.10">
    <property type="entry name" value="CRAL-TRIO lipid binding domain"/>
    <property type="match status" value="1"/>
</dbReference>
<dbReference type="PANTHER" id="PTHR19134">
    <property type="entry name" value="RECEPTOR-TYPE TYROSINE-PROTEIN PHOSPHATASE"/>
    <property type="match status" value="1"/>
</dbReference>
<dbReference type="InterPro" id="IPR001251">
    <property type="entry name" value="CRAL-TRIO_dom"/>
</dbReference>
<dbReference type="Proteomes" id="UP001162156">
    <property type="component" value="Unassembled WGS sequence"/>
</dbReference>
<feature type="domain" description="Tyrosine-protein phosphatase" evidence="2">
    <location>
        <begin position="175"/>
        <end position="424"/>
    </location>
</feature>
<evidence type="ECO:0000313" key="5">
    <source>
        <dbReference type="EMBL" id="KAJ8965053.1"/>
    </source>
</evidence>
<dbReference type="PROSITE" id="PS50056">
    <property type="entry name" value="TYR_PHOSPHATASE_2"/>
    <property type="match status" value="1"/>
</dbReference>
<feature type="region of interest" description="Disordered" evidence="1">
    <location>
        <begin position="92"/>
        <end position="113"/>
    </location>
</feature>
<dbReference type="Pfam" id="PF00650">
    <property type="entry name" value="CRAL_TRIO"/>
    <property type="match status" value="1"/>
</dbReference>
<protein>
    <recommendedName>
        <fullName evidence="7">Tyrosine-protein phosphatase non-receptor type 9</fullName>
    </recommendedName>
</protein>
<keyword evidence="6" id="KW-1185">Reference proteome</keyword>
<dbReference type="AlphaFoldDB" id="A0AAV8ZL71"/>
<dbReference type="PRINTS" id="PR00700">
    <property type="entry name" value="PRTYPHPHTASE"/>
</dbReference>
<dbReference type="Pfam" id="PF00102">
    <property type="entry name" value="Y_phosphatase"/>
    <property type="match status" value="1"/>
</dbReference>
<dbReference type="CDD" id="cd00170">
    <property type="entry name" value="SEC14"/>
    <property type="match status" value="1"/>
</dbReference>
<dbReference type="InterPro" id="IPR029021">
    <property type="entry name" value="Prot-tyrosine_phosphatase-like"/>
</dbReference>
<comment type="caution">
    <text evidence="5">The sequence shown here is derived from an EMBL/GenBank/DDBJ whole genome shotgun (WGS) entry which is preliminary data.</text>
</comment>
<dbReference type="SUPFAM" id="SSF52087">
    <property type="entry name" value="CRAL/TRIO domain"/>
    <property type="match status" value="1"/>
</dbReference>
<name>A0AAV8ZL71_9CUCU</name>
<dbReference type="InterPro" id="IPR050348">
    <property type="entry name" value="Protein-Tyr_Phosphatase"/>
</dbReference>
<dbReference type="InterPro" id="IPR036865">
    <property type="entry name" value="CRAL-TRIO_dom_sf"/>
</dbReference>
<dbReference type="EMBL" id="JANEYF010001281">
    <property type="protein sequence ID" value="KAJ8965053.1"/>
    <property type="molecule type" value="Genomic_DNA"/>
</dbReference>
<accession>A0AAV8ZL71</accession>
<dbReference type="Gene3D" id="3.90.190.10">
    <property type="entry name" value="Protein tyrosine phosphatase superfamily"/>
    <property type="match status" value="1"/>
</dbReference>
<gene>
    <name evidence="5" type="ORF">NQ314_004454</name>
</gene>
<dbReference type="SMART" id="SM00194">
    <property type="entry name" value="PTPc"/>
    <property type="match status" value="1"/>
</dbReference>
<proteinExistence type="predicted"/>
<feature type="domain" description="Tyrosine specific protein phosphatases" evidence="3">
    <location>
        <begin position="331"/>
        <end position="415"/>
    </location>
</feature>
<reference evidence="5" key="1">
    <citation type="journal article" date="2023" name="Insect Mol. Biol.">
        <title>Genome sequencing provides insights into the evolution of gene families encoding plant cell wall-degrading enzymes in longhorned beetles.</title>
        <authorList>
            <person name="Shin N.R."/>
            <person name="Okamura Y."/>
            <person name="Kirsch R."/>
            <person name="Pauchet Y."/>
        </authorList>
    </citation>
    <scope>NUCLEOTIDE SEQUENCE</scope>
    <source>
        <strain evidence="5">RBIC_L_NR</strain>
    </source>
</reference>
<dbReference type="PROSITE" id="PS50191">
    <property type="entry name" value="CRAL_TRIO"/>
    <property type="match status" value="1"/>
</dbReference>
<feature type="domain" description="CRAL-TRIO" evidence="4">
    <location>
        <begin position="1"/>
        <end position="77"/>
    </location>
</feature>
<evidence type="ECO:0000259" key="3">
    <source>
        <dbReference type="PROSITE" id="PS50056"/>
    </source>
</evidence>
<sequence length="448" mass="50356">MYIIFTSLFQGGYPAKLKKVLIVTAPLWFKAPFKILRLFVREKLRERVYTVSVAQLSSHIPRDSLPTQLGGSLILDHNGWLSHCLLSMTTTGPESPVPHYDGKTPSPQKRIGTPNDIDISASNNVVDSWAEEANLNPPSSASSGFSDDDSLHGDGAALTMVQLVDYVRDRGRSGLMQEYAEIRSRPPDGTFNVAKLRNNLPKNRYTDVLCYDHSRVILSEIDSDKDRPLPKTTSDFWRMIWEQHSLVIVMTTRVMERGRPKCHQYWEVEAGGEATYGQFTVKTIAVETDTDYTVSTINLINNKTDESREVSHWQFTSWPDYGVPHSAKAMLEFLDRVRRKQANMVNALGDTWAGHPRGPPIVVHCSAGIGRTGTFCTLDICISRLEDVGTADIRGTVERIRSQRAYSIQMPDQYIFCHLALIEYALMKNHLQSADLTGFDQGVDDDSD</sequence>
<dbReference type="PANTHER" id="PTHR19134:SF534">
    <property type="entry name" value="LD27988P"/>
    <property type="match status" value="1"/>
</dbReference>
<dbReference type="InterPro" id="IPR000242">
    <property type="entry name" value="PTP_cat"/>
</dbReference>
<evidence type="ECO:0008006" key="7">
    <source>
        <dbReference type="Google" id="ProtNLM"/>
    </source>
</evidence>
<dbReference type="PROSITE" id="PS50055">
    <property type="entry name" value="TYR_PHOSPHATASE_PTP"/>
    <property type="match status" value="1"/>
</dbReference>
<dbReference type="InterPro" id="IPR003595">
    <property type="entry name" value="Tyr_Pase_cat"/>
</dbReference>
<dbReference type="GO" id="GO:0004725">
    <property type="term" value="F:protein tyrosine phosphatase activity"/>
    <property type="evidence" value="ECO:0007669"/>
    <property type="project" value="InterPro"/>
</dbReference>
<dbReference type="InterPro" id="IPR016130">
    <property type="entry name" value="Tyr_Pase_AS"/>
</dbReference>
<dbReference type="InterPro" id="IPR000387">
    <property type="entry name" value="Tyr_Pase_dom"/>
</dbReference>
<dbReference type="SMART" id="SM00404">
    <property type="entry name" value="PTPc_motif"/>
    <property type="match status" value="1"/>
</dbReference>
<dbReference type="GO" id="GO:0009653">
    <property type="term" value="P:anatomical structure morphogenesis"/>
    <property type="evidence" value="ECO:0007669"/>
    <property type="project" value="UniProtKB-ARBA"/>
</dbReference>
<organism evidence="5 6">
    <name type="scientific">Rhamnusium bicolor</name>
    <dbReference type="NCBI Taxonomy" id="1586634"/>
    <lineage>
        <taxon>Eukaryota</taxon>
        <taxon>Metazoa</taxon>
        <taxon>Ecdysozoa</taxon>
        <taxon>Arthropoda</taxon>
        <taxon>Hexapoda</taxon>
        <taxon>Insecta</taxon>
        <taxon>Pterygota</taxon>
        <taxon>Neoptera</taxon>
        <taxon>Endopterygota</taxon>
        <taxon>Coleoptera</taxon>
        <taxon>Polyphaga</taxon>
        <taxon>Cucujiformia</taxon>
        <taxon>Chrysomeloidea</taxon>
        <taxon>Cerambycidae</taxon>
        <taxon>Lepturinae</taxon>
        <taxon>Rhagiini</taxon>
        <taxon>Rhamnusium</taxon>
    </lineage>
</organism>